<accession>B8EPV8</accession>
<feature type="region of interest" description="Disordered" evidence="1">
    <location>
        <begin position="139"/>
        <end position="168"/>
    </location>
</feature>
<name>B8EPV8_METSB</name>
<evidence type="ECO:0000256" key="1">
    <source>
        <dbReference type="SAM" id="MobiDB-lite"/>
    </source>
</evidence>
<dbReference type="STRING" id="395965.Msil_2022"/>
<dbReference type="AlphaFoldDB" id="B8EPV8"/>
<dbReference type="KEGG" id="msl:Msil_2022"/>
<dbReference type="EMBL" id="CP001280">
    <property type="protein sequence ID" value="ACK50962.1"/>
    <property type="molecule type" value="Genomic_DNA"/>
</dbReference>
<gene>
    <name evidence="2" type="ordered locus">Msil_2022</name>
</gene>
<feature type="region of interest" description="Disordered" evidence="1">
    <location>
        <begin position="17"/>
        <end position="43"/>
    </location>
</feature>
<evidence type="ECO:0000313" key="3">
    <source>
        <dbReference type="Proteomes" id="UP000002257"/>
    </source>
</evidence>
<sequence>MRDMKFEAHLKIRAPAQRGDRSAAAHGYALSSNGAGTGEDGDRNARLRRMIETQIIPRLMIQGKSDPAVSALLSAARVAASLMMEDGETSLARIAEMRELGSEEETIWVRMLDPAVDRLIKLLREHFAEGVHICDGEVEEPVKDTPASPNEWSARAAKNKARRGARDE</sequence>
<dbReference type="Proteomes" id="UP000002257">
    <property type="component" value="Chromosome"/>
</dbReference>
<organism evidence="2 3">
    <name type="scientific">Methylocella silvestris (strain DSM 15510 / CIP 108128 / LMG 27833 / NCIMB 13906 / BL2)</name>
    <dbReference type="NCBI Taxonomy" id="395965"/>
    <lineage>
        <taxon>Bacteria</taxon>
        <taxon>Pseudomonadati</taxon>
        <taxon>Pseudomonadota</taxon>
        <taxon>Alphaproteobacteria</taxon>
        <taxon>Hyphomicrobiales</taxon>
        <taxon>Beijerinckiaceae</taxon>
        <taxon>Methylocella</taxon>
    </lineage>
</organism>
<protein>
    <submittedName>
        <fullName evidence="2">Uncharacterized protein</fullName>
    </submittedName>
</protein>
<evidence type="ECO:0000313" key="2">
    <source>
        <dbReference type="EMBL" id="ACK50962.1"/>
    </source>
</evidence>
<dbReference type="HOGENOM" id="CLU_1584579_0_0_5"/>
<feature type="compositionally biased region" description="Basic residues" evidence="1">
    <location>
        <begin position="157"/>
        <end position="168"/>
    </location>
</feature>
<keyword evidence="3" id="KW-1185">Reference proteome</keyword>
<proteinExistence type="predicted"/>
<reference evidence="2 3" key="1">
    <citation type="journal article" date="2010" name="J. Bacteriol.">
        <title>Complete genome sequence of the aerobic facultative methanotroph Methylocella silvestris BL2.</title>
        <authorList>
            <person name="Chen Y."/>
            <person name="Crombie A."/>
            <person name="Rahman M.T."/>
            <person name="Dedysh S.N."/>
            <person name="Liesack W."/>
            <person name="Stott M.B."/>
            <person name="Alam M."/>
            <person name="Theisen A.R."/>
            <person name="Murrell J.C."/>
            <person name="Dunfield P.F."/>
        </authorList>
    </citation>
    <scope>NUCLEOTIDE SEQUENCE [LARGE SCALE GENOMIC DNA]</scope>
    <source>
        <strain evidence="3">DSM 15510 / CIP 108128 / LMG 27833 / NCIMB 13906 / BL2</strain>
    </source>
</reference>